<accession>J7LD67</accession>
<evidence type="ECO:0000313" key="3">
    <source>
        <dbReference type="Proteomes" id="UP000003779"/>
    </source>
</evidence>
<organism evidence="2 3">
    <name type="scientific">Nocardiopsis alba (strain ATCC BAA-2165 / BE74)</name>
    <dbReference type="NCBI Taxonomy" id="1205910"/>
    <lineage>
        <taxon>Bacteria</taxon>
        <taxon>Bacillati</taxon>
        <taxon>Actinomycetota</taxon>
        <taxon>Actinomycetes</taxon>
        <taxon>Streptosporangiales</taxon>
        <taxon>Nocardiopsidaceae</taxon>
        <taxon>Nocardiopsis</taxon>
    </lineage>
</organism>
<dbReference type="KEGG" id="nal:B005_5026"/>
<feature type="compositionally biased region" description="Basic residues" evidence="1">
    <location>
        <begin position="1"/>
        <end position="22"/>
    </location>
</feature>
<reference evidence="3" key="2">
    <citation type="submission" date="2012-08" db="EMBL/GenBank/DDBJ databases">
        <title>Whole-genome sequence of Nocardiopsis alba strain ATCC BAA-2165 associated with honeybees.</title>
        <authorList>
            <person name="Qiao J."/>
            <person name="Chen L."/>
            <person name="Li Y."/>
            <person name="Wang J."/>
            <person name="Zhang W."/>
            <person name="Chen S."/>
        </authorList>
    </citation>
    <scope>NUCLEOTIDE SEQUENCE [LARGE SCALE GENOMIC DNA]</scope>
    <source>
        <strain evidence="3">ATCC BAA-2165 / BE74</strain>
    </source>
</reference>
<dbReference type="eggNOG" id="ENOG503467F">
    <property type="taxonomic scope" value="Bacteria"/>
</dbReference>
<reference evidence="2 3" key="1">
    <citation type="journal article" date="2012" name="J. Bacteriol.">
        <title>Whole-Genome Sequence of Nocardiopsis alba Strain ATCC BAA-2165, Associated with Honeybees.</title>
        <authorList>
            <person name="Qiao J."/>
            <person name="Chen L."/>
            <person name="Li Y."/>
            <person name="Wang J."/>
            <person name="Zhang W."/>
            <person name="Chen S."/>
        </authorList>
    </citation>
    <scope>NUCLEOTIDE SEQUENCE [LARGE SCALE GENOMIC DNA]</scope>
    <source>
        <strain evidence="3">ATCC BAA-2165 / BE74</strain>
    </source>
</reference>
<gene>
    <name evidence="2" type="ordered locus">B005_5026</name>
</gene>
<dbReference type="AlphaFoldDB" id="J7LD67"/>
<protein>
    <submittedName>
        <fullName evidence="2">Uncharacterized protein</fullName>
    </submittedName>
</protein>
<dbReference type="HOGENOM" id="CLU_537281_0_0_11"/>
<proteinExistence type="predicted"/>
<name>J7LD67_NOCAA</name>
<evidence type="ECO:0000313" key="2">
    <source>
        <dbReference type="EMBL" id="AFR08457.1"/>
    </source>
</evidence>
<sequence>MPKRNKRKRASARVTRTRRAPKTQKASTPTGPLVLTLPSEAIPLLRLEILREAGPELVEIARRYWTPKVDGGWAEPVAAIGSVWKITAALEKVCTAYLLSTECSACEAPLSVANRSGAVALGGHDLRRSAARRSMGGAECSACAREREAEREREHHEALERERKAERVRRGALTKFLERGGFVEPPSRPERRVIGLTDSENEDPLGVRAACLLYVLIRHARTGRALPASSDTSALPYGWMYPAAVESVLLRRLFERGWILVDPSAVTANFDFDEDERIRSFAACAVPLRLATSPDTTLEDLIAVLLSHSARSHMEGIVEEIREMEVFDLYLYLNRLLSTEYRYPWVSEAKRVELYGHLKRGLEHFSYGQMVCLCWRAVDTAASWKERKGLAAAHASSASVTTLGGKIDYALEHPASSLPEYSTPRSHPEPPGLSAGRDLLGYLEILREQQRGCPLHDRHLPCAFCLGTLYGGGEEADLIREHFAELGSEAVSSRPDLATKRELYVGW</sequence>
<feature type="region of interest" description="Disordered" evidence="1">
    <location>
        <begin position="1"/>
        <end position="31"/>
    </location>
</feature>
<dbReference type="PATRIC" id="fig|1205910.3.peg.4747"/>
<evidence type="ECO:0000256" key="1">
    <source>
        <dbReference type="SAM" id="MobiDB-lite"/>
    </source>
</evidence>
<dbReference type="Proteomes" id="UP000003779">
    <property type="component" value="Chromosome"/>
</dbReference>
<dbReference type="EMBL" id="CP003788">
    <property type="protein sequence ID" value="AFR08457.1"/>
    <property type="molecule type" value="Genomic_DNA"/>
</dbReference>